<dbReference type="Proteomes" id="UP001232343">
    <property type="component" value="Unassembled WGS sequence"/>
</dbReference>
<dbReference type="EMBL" id="JAUSUO010000001">
    <property type="protein sequence ID" value="MDQ0342414.1"/>
    <property type="molecule type" value="Genomic_DNA"/>
</dbReference>
<gene>
    <name evidence="1" type="ORF">J2S14_001207</name>
</gene>
<keyword evidence="2" id="KW-1185">Reference proteome</keyword>
<proteinExistence type="predicted"/>
<comment type="caution">
    <text evidence="1">The sequence shown here is derived from an EMBL/GenBank/DDBJ whole genome shotgun (WGS) entry which is preliminary data.</text>
</comment>
<name>A0ABU0D202_9BACI</name>
<accession>A0ABU0D202</accession>
<reference evidence="1 2" key="1">
    <citation type="submission" date="2023-07" db="EMBL/GenBank/DDBJ databases">
        <title>Genomic Encyclopedia of Type Strains, Phase IV (KMG-IV): sequencing the most valuable type-strain genomes for metagenomic binning, comparative biology and taxonomic classification.</title>
        <authorList>
            <person name="Goeker M."/>
        </authorList>
    </citation>
    <scope>NUCLEOTIDE SEQUENCE [LARGE SCALE GENOMIC DNA]</scope>
    <source>
        <strain evidence="1 2">DSM 27848</strain>
    </source>
</reference>
<sequence>MQKYMLKQIYNKIFNRRRLLTKKREKPFSLFTVDCNVIYEMTYDFDWLEITYM</sequence>
<evidence type="ECO:0000313" key="2">
    <source>
        <dbReference type="Proteomes" id="UP001232343"/>
    </source>
</evidence>
<protein>
    <submittedName>
        <fullName evidence="1">Uncharacterized protein</fullName>
    </submittedName>
</protein>
<organism evidence="1 2">
    <name type="scientific">Lederbergia wuyishanensis</name>
    <dbReference type="NCBI Taxonomy" id="1347903"/>
    <lineage>
        <taxon>Bacteria</taxon>
        <taxon>Bacillati</taxon>
        <taxon>Bacillota</taxon>
        <taxon>Bacilli</taxon>
        <taxon>Bacillales</taxon>
        <taxon>Bacillaceae</taxon>
        <taxon>Lederbergia</taxon>
    </lineage>
</organism>
<evidence type="ECO:0000313" key="1">
    <source>
        <dbReference type="EMBL" id="MDQ0342414.1"/>
    </source>
</evidence>